<keyword evidence="5 7" id="KW-0472">Membrane</keyword>
<evidence type="ECO:0000256" key="6">
    <source>
        <dbReference type="SAM" id="MobiDB-lite"/>
    </source>
</evidence>
<dbReference type="InterPro" id="IPR001851">
    <property type="entry name" value="ABC_transp_permease"/>
</dbReference>
<dbReference type="KEGG" id="tra:Trad_1696"/>
<feature type="transmembrane region" description="Helical" evidence="7">
    <location>
        <begin position="320"/>
        <end position="342"/>
    </location>
</feature>
<dbReference type="eggNOG" id="COG4603">
    <property type="taxonomic scope" value="Bacteria"/>
</dbReference>
<sequence>MKRYRLEPRPAPPPGLVLAVSCGAVVAALVVTGFIFLGFGHNPITAYAQLFAATLGDLRGVSEVLRKTVPLLLCGVGLVLAFRLQFWNIGAEGQILAGAAGAAGVALFVPGLGPATLPAMFAAGFVAGAAWGFLPAILKARLGVSEIITTLMMNYIAFYLVQYLILGPWRGQEARGFAYTDRFPPEAALPLLPGTRLPWPTLVVAVALVLFVAFLLSRTRLGFEVRVIGQSAHAARYAGMGFTRVTLLVMGLSAGAAGLAGVGEVAGVHLRLLDPAQISLGYGYTAIIVALLARGHPLATLLTATFLGLVFAMGDTMRVVLGLPFQMTGVISGLVLFFIIAAEPVLRYRLRRAPAAPLQAPEAATPEPAKEVARGARELAD</sequence>
<evidence type="ECO:0000313" key="8">
    <source>
        <dbReference type="EMBL" id="ADI14814.1"/>
    </source>
</evidence>
<evidence type="ECO:0000256" key="1">
    <source>
        <dbReference type="ARBA" id="ARBA00004651"/>
    </source>
</evidence>
<evidence type="ECO:0000256" key="5">
    <source>
        <dbReference type="ARBA" id="ARBA00023136"/>
    </source>
</evidence>
<feature type="transmembrane region" description="Helical" evidence="7">
    <location>
        <begin position="119"/>
        <end position="138"/>
    </location>
</feature>
<keyword evidence="4 7" id="KW-1133">Transmembrane helix</keyword>
<feature type="transmembrane region" description="Helical" evidence="7">
    <location>
        <begin position="64"/>
        <end position="83"/>
    </location>
</feature>
<name>D7CQ30_TRURR</name>
<dbReference type="Proteomes" id="UP000000379">
    <property type="component" value="Chromosome"/>
</dbReference>
<protein>
    <submittedName>
        <fullName evidence="8">Inner-membrane translocator</fullName>
    </submittedName>
</protein>
<evidence type="ECO:0000256" key="7">
    <source>
        <dbReference type="SAM" id="Phobius"/>
    </source>
</evidence>
<accession>D7CQ30</accession>
<feature type="compositionally biased region" description="Basic and acidic residues" evidence="6">
    <location>
        <begin position="368"/>
        <end position="381"/>
    </location>
</feature>
<dbReference type="AlphaFoldDB" id="D7CQ30"/>
<feature type="transmembrane region" description="Helical" evidence="7">
    <location>
        <begin position="298"/>
        <end position="314"/>
    </location>
</feature>
<reference evidence="8 9" key="2">
    <citation type="journal article" date="2011" name="Stand. Genomic Sci.">
        <title>Complete genome sequence of Truepera radiovictrix type strain (RQ-24).</title>
        <authorList>
            <person name="Ivanova N."/>
            <person name="Rohde C."/>
            <person name="Munk C."/>
            <person name="Nolan M."/>
            <person name="Lucas S."/>
            <person name="Del Rio T.G."/>
            <person name="Tice H."/>
            <person name="Deshpande S."/>
            <person name="Cheng J.F."/>
            <person name="Tapia R."/>
            <person name="Han C."/>
            <person name="Goodwin L."/>
            <person name="Pitluck S."/>
            <person name="Liolios K."/>
            <person name="Mavromatis K."/>
            <person name="Mikhailova N."/>
            <person name="Pati A."/>
            <person name="Chen A."/>
            <person name="Palaniappan K."/>
            <person name="Land M."/>
            <person name="Hauser L."/>
            <person name="Chang Y.J."/>
            <person name="Jeffries C.D."/>
            <person name="Brambilla E."/>
            <person name="Rohde M."/>
            <person name="Goker M."/>
            <person name="Tindall B.J."/>
            <person name="Woyke T."/>
            <person name="Bristow J."/>
            <person name="Eisen J.A."/>
            <person name="Markowitz V."/>
            <person name="Hugenholtz P."/>
            <person name="Kyrpides N.C."/>
            <person name="Klenk H.P."/>
            <person name="Lapidus A."/>
        </authorList>
    </citation>
    <scope>NUCLEOTIDE SEQUENCE [LARGE SCALE GENOMIC DNA]</scope>
    <source>
        <strain evidence="9">DSM 17093 / CIP 108686 / LMG 22925 / RQ-24</strain>
    </source>
</reference>
<dbReference type="EMBL" id="CP002049">
    <property type="protein sequence ID" value="ADI14814.1"/>
    <property type="molecule type" value="Genomic_DNA"/>
</dbReference>
<evidence type="ECO:0000313" key="9">
    <source>
        <dbReference type="Proteomes" id="UP000000379"/>
    </source>
</evidence>
<feature type="transmembrane region" description="Helical" evidence="7">
    <location>
        <begin position="147"/>
        <end position="166"/>
    </location>
</feature>
<dbReference type="PROSITE" id="PS51257">
    <property type="entry name" value="PROKAR_LIPOPROTEIN"/>
    <property type="match status" value="1"/>
</dbReference>
<evidence type="ECO:0000256" key="2">
    <source>
        <dbReference type="ARBA" id="ARBA00022475"/>
    </source>
</evidence>
<keyword evidence="3 7" id="KW-0812">Transmembrane</keyword>
<dbReference type="PANTHER" id="PTHR47089:SF1">
    <property type="entry name" value="GUANOSINE ABC TRANSPORTER PERMEASE PROTEIN NUPP"/>
    <property type="match status" value="1"/>
</dbReference>
<dbReference type="CDD" id="cd06580">
    <property type="entry name" value="TM_PBP1_transp_TpRbsC_like"/>
    <property type="match status" value="1"/>
</dbReference>
<dbReference type="RefSeq" id="WP_013178181.1">
    <property type="nucleotide sequence ID" value="NC_014221.1"/>
</dbReference>
<organism evidence="8 9">
    <name type="scientific">Truepera radiovictrix (strain DSM 17093 / CIP 108686 / LMG 22925 / RQ-24)</name>
    <dbReference type="NCBI Taxonomy" id="649638"/>
    <lineage>
        <taxon>Bacteria</taxon>
        <taxon>Thermotogati</taxon>
        <taxon>Deinococcota</taxon>
        <taxon>Deinococci</taxon>
        <taxon>Trueperales</taxon>
        <taxon>Trueperaceae</taxon>
        <taxon>Truepera</taxon>
    </lineage>
</organism>
<feature type="transmembrane region" description="Helical" evidence="7">
    <location>
        <begin position="16"/>
        <end position="39"/>
    </location>
</feature>
<dbReference type="Pfam" id="PF02653">
    <property type="entry name" value="BPD_transp_2"/>
    <property type="match status" value="1"/>
</dbReference>
<comment type="subcellular location">
    <subcellularLocation>
        <location evidence="1">Cell membrane</location>
        <topology evidence="1">Multi-pass membrane protein</topology>
    </subcellularLocation>
</comment>
<keyword evidence="9" id="KW-1185">Reference proteome</keyword>
<feature type="transmembrane region" description="Helical" evidence="7">
    <location>
        <begin position="197"/>
        <end position="216"/>
    </location>
</feature>
<dbReference type="STRING" id="649638.Trad_1696"/>
<proteinExistence type="predicted"/>
<keyword evidence="2" id="KW-1003">Cell membrane</keyword>
<gene>
    <name evidence="8" type="ordered locus">Trad_1696</name>
</gene>
<dbReference type="GO" id="GO:0022857">
    <property type="term" value="F:transmembrane transporter activity"/>
    <property type="evidence" value="ECO:0007669"/>
    <property type="project" value="InterPro"/>
</dbReference>
<reference evidence="9" key="1">
    <citation type="submission" date="2010-05" db="EMBL/GenBank/DDBJ databases">
        <title>The complete genome of Truepera radiovictris DSM 17093.</title>
        <authorList>
            <consortium name="US DOE Joint Genome Institute (JGI-PGF)"/>
            <person name="Lucas S."/>
            <person name="Copeland A."/>
            <person name="Lapidus A."/>
            <person name="Glavina del Rio T."/>
            <person name="Dalin E."/>
            <person name="Tice H."/>
            <person name="Bruce D."/>
            <person name="Goodwin L."/>
            <person name="Pitluck S."/>
            <person name="Kyrpides N."/>
            <person name="Mavromatis K."/>
            <person name="Ovchinnikova G."/>
            <person name="Munk A.C."/>
            <person name="Detter J.C."/>
            <person name="Han C."/>
            <person name="Tapia R."/>
            <person name="Land M."/>
            <person name="Hauser L."/>
            <person name="Markowitz V."/>
            <person name="Cheng J.-F."/>
            <person name="Hugenholtz P."/>
            <person name="Woyke T."/>
            <person name="Wu D."/>
            <person name="Tindall B."/>
            <person name="Pomrenke H.G."/>
            <person name="Brambilla E."/>
            <person name="Klenk H.-P."/>
            <person name="Eisen J.A."/>
        </authorList>
    </citation>
    <scope>NUCLEOTIDE SEQUENCE [LARGE SCALE GENOMIC DNA]</scope>
    <source>
        <strain evidence="9">DSM 17093 / CIP 108686 / LMG 22925 / RQ-24</strain>
    </source>
</reference>
<dbReference type="HOGENOM" id="CLU_040769_0_0_0"/>
<dbReference type="GO" id="GO:0005886">
    <property type="term" value="C:plasma membrane"/>
    <property type="evidence" value="ECO:0007669"/>
    <property type="project" value="UniProtKB-SubCell"/>
</dbReference>
<dbReference type="OrthoDB" id="45037at2"/>
<feature type="region of interest" description="Disordered" evidence="6">
    <location>
        <begin position="359"/>
        <end position="381"/>
    </location>
</feature>
<evidence type="ECO:0000256" key="4">
    <source>
        <dbReference type="ARBA" id="ARBA00022989"/>
    </source>
</evidence>
<feature type="transmembrane region" description="Helical" evidence="7">
    <location>
        <begin position="237"/>
        <end position="263"/>
    </location>
</feature>
<evidence type="ECO:0000256" key="3">
    <source>
        <dbReference type="ARBA" id="ARBA00022692"/>
    </source>
</evidence>
<dbReference type="PANTHER" id="PTHR47089">
    <property type="entry name" value="ABC TRANSPORTER, PERMEASE PROTEIN"/>
    <property type="match status" value="1"/>
</dbReference>